<dbReference type="GO" id="GO:0006614">
    <property type="term" value="P:SRP-dependent cotranslational protein targeting to membrane"/>
    <property type="evidence" value="ECO:0007669"/>
    <property type="project" value="UniProtKB-UniRule"/>
</dbReference>
<dbReference type="EMBL" id="QZWG01000010">
    <property type="protein sequence ID" value="RZB87439.1"/>
    <property type="molecule type" value="Genomic_DNA"/>
</dbReference>
<keyword evidence="5 7" id="KW-0733">Signal recognition particle</keyword>
<keyword evidence="3 7" id="KW-0963">Cytoplasm</keyword>
<dbReference type="InterPro" id="IPR003210">
    <property type="entry name" value="Signal_recog_particle_SRP14"/>
</dbReference>
<comment type="similarity">
    <text evidence="2 7">Belongs to the SRP14 family.</text>
</comment>
<dbReference type="InterPro" id="IPR009018">
    <property type="entry name" value="Signal_recog_particle_SRP9/14"/>
</dbReference>
<dbReference type="GO" id="GO:0005786">
    <property type="term" value="C:signal recognition particle, endoplasmic reticulum targeting"/>
    <property type="evidence" value="ECO:0007669"/>
    <property type="project" value="UniProtKB-UniRule"/>
</dbReference>
<keyword evidence="9" id="KW-1185">Reference proteome</keyword>
<organism evidence="8 9">
    <name type="scientific">Glycine soja</name>
    <name type="common">Wild soybean</name>
    <dbReference type="NCBI Taxonomy" id="3848"/>
    <lineage>
        <taxon>Eukaryota</taxon>
        <taxon>Viridiplantae</taxon>
        <taxon>Streptophyta</taxon>
        <taxon>Embryophyta</taxon>
        <taxon>Tracheophyta</taxon>
        <taxon>Spermatophyta</taxon>
        <taxon>Magnoliopsida</taxon>
        <taxon>eudicotyledons</taxon>
        <taxon>Gunneridae</taxon>
        <taxon>Pentapetalae</taxon>
        <taxon>rosids</taxon>
        <taxon>fabids</taxon>
        <taxon>Fabales</taxon>
        <taxon>Fabaceae</taxon>
        <taxon>Papilionoideae</taxon>
        <taxon>50 kb inversion clade</taxon>
        <taxon>NPAAA clade</taxon>
        <taxon>indigoferoid/millettioid clade</taxon>
        <taxon>Phaseoleae</taxon>
        <taxon>Glycine</taxon>
        <taxon>Glycine subgen. Soja</taxon>
    </lineage>
</organism>
<dbReference type="GO" id="GO:0008312">
    <property type="term" value="F:7S RNA binding"/>
    <property type="evidence" value="ECO:0007669"/>
    <property type="project" value="UniProtKB-UniRule"/>
</dbReference>
<evidence type="ECO:0000256" key="6">
    <source>
        <dbReference type="ARBA" id="ARBA00023274"/>
    </source>
</evidence>
<evidence type="ECO:0000313" key="9">
    <source>
        <dbReference type="Proteomes" id="UP000289340"/>
    </source>
</evidence>
<comment type="subcellular location">
    <subcellularLocation>
        <location evidence="1 7">Cytoplasm</location>
    </subcellularLocation>
</comment>
<dbReference type="GO" id="GO:0030942">
    <property type="term" value="F:endoplasmic reticulum signal peptide binding"/>
    <property type="evidence" value="ECO:0007669"/>
    <property type="project" value="UniProtKB-UniRule"/>
</dbReference>
<keyword evidence="6 7" id="KW-0687">Ribonucleoprotein</keyword>
<name>A0A445IMY9_GLYSO</name>
<evidence type="ECO:0000256" key="1">
    <source>
        <dbReference type="ARBA" id="ARBA00004496"/>
    </source>
</evidence>
<comment type="function">
    <text evidence="7">Component of the signal recognition particle (SRP) complex, a ribonucleoprotein complex that mediates the cotranslational targeting of secretory and membrane proteins to the endoplasmic reticulum (ER). SRP9 together with SRP14 and the Alu portion of the SRP RNA, constitutes the elongation arrest domain of SRP. The complex of SRP9 and SRP14 is required for SRP RNA binding.</text>
</comment>
<dbReference type="Gene3D" id="3.30.720.10">
    <property type="entry name" value="Signal recognition particle alu RNA binding heterodimer, srp9/1"/>
    <property type="match status" value="1"/>
</dbReference>
<evidence type="ECO:0000256" key="4">
    <source>
        <dbReference type="ARBA" id="ARBA00022884"/>
    </source>
</evidence>
<comment type="subunit">
    <text evidence="7">Heterodimer with SRP9; binds RNA as heterodimer. Component of a signal recognition particle (SRP) complex that consists of a 7SL RNA molecule of 300 nucleotides and six protein subunits: SRP72, SRP68, SRP54, SRP19, SRP14 and SRP9.</text>
</comment>
<protein>
    <recommendedName>
        <fullName evidence="7">Signal recognition particle 14 kDa protein</fullName>
        <shortName evidence="7">SRP14</shortName>
    </recommendedName>
</protein>
<feature type="non-terminal residue" evidence="8">
    <location>
        <position position="1"/>
    </location>
</feature>
<accession>A0A445IMY9</accession>
<sequence>FLSLFSSSIRANLLRLGFQFTVLFLTVKWAWASKNEDECCFLHPPHHLTKKPFTHLYSSGPFPFPFLCASLRSQDHHNSSPPITGAVSVRDVIIPSGDFVSCETCLIDAWKTLQFAQVGPKDHQRFQASYATILKAHMTAIKKRERKDKKKPSKADKREGSSKRLKRFWLVLFSLVFLSQMD</sequence>
<gene>
    <name evidence="8" type="ORF">D0Y65_027184</name>
</gene>
<dbReference type="AlphaFoldDB" id="A0A445IMY9"/>
<dbReference type="Proteomes" id="UP000289340">
    <property type="component" value="Chromosome 10"/>
</dbReference>
<evidence type="ECO:0000256" key="2">
    <source>
        <dbReference type="ARBA" id="ARBA00010349"/>
    </source>
</evidence>
<proteinExistence type="inferred from homology"/>
<dbReference type="PANTHER" id="PTHR12013">
    <property type="entry name" value="SIGNAL RECOGNITION PARTICLE 14 KD PROTEIN"/>
    <property type="match status" value="1"/>
</dbReference>
<evidence type="ECO:0000256" key="7">
    <source>
        <dbReference type="RuleBase" id="RU368100"/>
    </source>
</evidence>
<evidence type="ECO:0000256" key="3">
    <source>
        <dbReference type="ARBA" id="ARBA00022490"/>
    </source>
</evidence>
<evidence type="ECO:0000256" key="5">
    <source>
        <dbReference type="ARBA" id="ARBA00023135"/>
    </source>
</evidence>
<evidence type="ECO:0000313" key="8">
    <source>
        <dbReference type="EMBL" id="RZB87439.1"/>
    </source>
</evidence>
<keyword evidence="4 7" id="KW-0694">RNA-binding</keyword>
<comment type="caution">
    <text evidence="8">The sequence shown here is derived from an EMBL/GenBank/DDBJ whole genome shotgun (WGS) entry which is preliminary data.</text>
</comment>
<reference evidence="8 9" key="1">
    <citation type="submission" date="2018-09" db="EMBL/GenBank/DDBJ databases">
        <title>A high-quality reference genome of wild soybean provides a powerful tool to mine soybean genomes.</title>
        <authorList>
            <person name="Xie M."/>
            <person name="Chung C.Y.L."/>
            <person name="Li M.-W."/>
            <person name="Wong F.-L."/>
            <person name="Chan T.-F."/>
            <person name="Lam H.-M."/>
        </authorList>
    </citation>
    <scope>NUCLEOTIDE SEQUENCE [LARGE SCALE GENOMIC DNA]</scope>
    <source>
        <strain evidence="9">cv. W05</strain>
        <tissue evidence="8">Hypocotyl of etiolated seedlings</tissue>
    </source>
</reference>